<protein>
    <submittedName>
        <fullName evidence="2">Uncharacterized protein</fullName>
    </submittedName>
</protein>
<organism evidence="2 3">
    <name type="scientific">Kineococcus xinjiangensis</name>
    <dbReference type="NCBI Taxonomy" id="512762"/>
    <lineage>
        <taxon>Bacteria</taxon>
        <taxon>Bacillati</taxon>
        <taxon>Actinomycetota</taxon>
        <taxon>Actinomycetes</taxon>
        <taxon>Kineosporiales</taxon>
        <taxon>Kineosporiaceae</taxon>
        <taxon>Kineococcus</taxon>
    </lineage>
</organism>
<proteinExistence type="predicted"/>
<feature type="region of interest" description="Disordered" evidence="1">
    <location>
        <begin position="1"/>
        <end position="74"/>
    </location>
</feature>
<dbReference type="RefSeq" id="WP_104435596.1">
    <property type="nucleotide sequence ID" value="NZ_PTJD01000020.1"/>
</dbReference>
<keyword evidence="3" id="KW-1185">Reference proteome</keyword>
<sequence>MTATTTTTQTSRPGTRAIPWIVRRPMLNGGGNRRPHPARSRPDTAWPGSMDRVSDTPARTRTRPAGAGGRWNDTEDAQLVRELAAGLTIADIAKSHNRTRGAIESRCSRMVPEGEGFPDAIGERVNWLRDRLSVYGPTAGVYDWRQALSQARAKTFPATTEELRAAWQQREPLPQLAARLNVREGEVARQLVRRGIATDAATVVTHLGVTRDTPLARRASALTAAGADEATRDQAPFDDAGATSPLGVLIGVDSAGIVRHVSLHTSPTDVTAIQEQQAERLAAAVLGARRLEGAAPTAPVTAGDVRIEEALTWYVTERRPNDPSVKPIRKH</sequence>
<comment type="caution">
    <text evidence="2">The sequence shown here is derived from an EMBL/GenBank/DDBJ whole genome shotgun (WGS) entry which is preliminary data.</text>
</comment>
<feature type="compositionally biased region" description="Low complexity" evidence="1">
    <location>
        <begin position="1"/>
        <end position="10"/>
    </location>
</feature>
<feature type="compositionally biased region" description="Low complexity" evidence="1">
    <location>
        <begin position="56"/>
        <end position="65"/>
    </location>
</feature>
<gene>
    <name evidence="2" type="ORF">CLV92_1209</name>
</gene>
<reference evidence="2 3" key="1">
    <citation type="submission" date="2018-02" db="EMBL/GenBank/DDBJ databases">
        <title>Genomic Encyclopedia of Archaeal and Bacterial Type Strains, Phase II (KMG-II): from individual species to whole genera.</title>
        <authorList>
            <person name="Goeker M."/>
        </authorList>
    </citation>
    <scope>NUCLEOTIDE SEQUENCE [LARGE SCALE GENOMIC DNA]</scope>
    <source>
        <strain evidence="2 3">DSM 22857</strain>
    </source>
</reference>
<dbReference type="Proteomes" id="UP000239485">
    <property type="component" value="Unassembled WGS sequence"/>
</dbReference>
<evidence type="ECO:0000313" key="2">
    <source>
        <dbReference type="EMBL" id="PPK91890.1"/>
    </source>
</evidence>
<evidence type="ECO:0000313" key="3">
    <source>
        <dbReference type="Proteomes" id="UP000239485"/>
    </source>
</evidence>
<dbReference type="AlphaFoldDB" id="A0A2S6ICK3"/>
<evidence type="ECO:0000256" key="1">
    <source>
        <dbReference type="SAM" id="MobiDB-lite"/>
    </source>
</evidence>
<dbReference type="OrthoDB" id="4571502at2"/>
<dbReference type="EMBL" id="PTJD01000020">
    <property type="protein sequence ID" value="PPK91890.1"/>
    <property type="molecule type" value="Genomic_DNA"/>
</dbReference>
<name>A0A2S6ICK3_9ACTN</name>
<accession>A0A2S6ICK3</accession>